<feature type="transmembrane region" description="Helical" evidence="1">
    <location>
        <begin position="93"/>
        <end position="114"/>
    </location>
</feature>
<keyword evidence="1" id="KW-0812">Transmembrane</keyword>
<keyword evidence="1" id="KW-1133">Transmembrane helix</keyword>
<dbReference type="RefSeq" id="WP_073476539.1">
    <property type="nucleotide sequence ID" value="NZ_FQZU01000015.1"/>
</dbReference>
<feature type="transmembrane region" description="Helical" evidence="1">
    <location>
        <begin position="66"/>
        <end position="87"/>
    </location>
</feature>
<dbReference type="Proteomes" id="UP000183994">
    <property type="component" value="Unassembled WGS sequence"/>
</dbReference>
<accession>A0A1M6NP08</accession>
<feature type="transmembrane region" description="Helical" evidence="1">
    <location>
        <begin position="9"/>
        <end position="28"/>
    </location>
</feature>
<reference evidence="3" key="1">
    <citation type="submission" date="2016-11" db="EMBL/GenBank/DDBJ databases">
        <authorList>
            <person name="Varghese N."/>
            <person name="Submissions S."/>
        </authorList>
    </citation>
    <scope>NUCLEOTIDE SEQUENCE [LARGE SCALE GENOMIC DNA]</scope>
    <source>
        <strain evidence="3">DSM 16219</strain>
    </source>
</reference>
<evidence type="ECO:0000256" key="1">
    <source>
        <dbReference type="SAM" id="Phobius"/>
    </source>
</evidence>
<organism evidence="2 3">
    <name type="scientific">Desulfatibacillum alkenivorans DSM 16219</name>
    <dbReference type="NCBI Taxonomy" id="1121393"/>
    <lineage>
        <taxon>Bacteria</taxon>
        <taxon>Pseudomonadati</taxon>
        <taxon>Thermodesulfobacteriota</taxon>
        <taxon>Desulfobacteria</taxon>
        <taxon>Desulfobacterales</taxon>
        <taxon>Desulfatibacillaceae</taxon>
        <taxon>Desulfatibacillum</taxon>
    </lineage>
</organism>
<evidence type="ECO:0000313" key="2">
    <source>
        <dbReference type="EMBL" id="SHJ97420.1"/>
    </source>
</evidence>
<dbReference type="EMBL" id="FQZU01000015">
    <property type="protein sequence ID" value="SHJ97420.1"/>
    <property type="molecule type" value="Genomic_DNA"/>
</dbReference>
<proteinExistence type="predicted"/>
<gene>
    <name evidence="2" type="ORF">SAMN02745216_02646</name>
</gene>
<sequence>MHQEFEDHVCFLIIQAPVFLTAALLGILSTSLMLNPLSMGMILSSMIAGGVWFMANFHAWRTGSNFFSVIAIMFAVAASQTLPKAFYGGLTGWITTIHVLSIMFAVHSLLLLLFKGKV</sequence>
<feature type="transmembrane region" description="Helical" evidence="1">
    <location>
        <begin position="34"/>
        <end position="54"/>
    </location>
</feature>
<protein>
    <submittedName>
        <fullName evidence="2">Uncharacterized protein</fullName>
    </submittedName>
</protein>
<keyword evidence="3" id="KW-1185">Reference proteome</keyword>
<keyword evidence="1" id="KW-0472">Membrane</keyword>
<dbReference type="OrthoDB" id="9898303at2"/>
<evidence type="ECO:0000313" key="3">
    <source>
        <dbReference type="Proteomes" id="UP000183994"/>
    </source>
</evidence>
<name>A0A1M6NP08_9BACT</name>
<dbReference type="AlphaFoldDB" id="A0A1M6NP08"/>